<feature type="compositionally biased region" description="Basic and acidic residues" evidence="1">
    <location>
        <begin position="25"/>
        <end position="37"/>
    </location>
</feature>
<feature type="compositionally biased region" description="Basic residues" evidence="1">
    <location>
        <begin position="38"/>
        <end position="57"/>
    </location>
</feature>
<sequence length="143" mass="15859">VADGFHGHAHAGREIGRRRGVARRGRPDPVGDGERPAQRRARRAPRARPHPPPRARRPPPVQRPGRRVAPGHLHPRRPRPRPRVHHPPPPAARPRRVRRVRRPGRAAPPDPVHAAPLPRGGARVVRGRRLLQPGTAGTLRDGL</sequence>
<organism evidence="2">
    <name type="scientific">uncultured Phycisphaerae bacterium</name>
    <dbReference type="NCBI Taxonomy" id="904963"/>
    <lineage>
        <taxon>Bacteria</taxon>
        <taxon>Pseudomonadati</taxon>
        <taxon>Planctomycetota</taxon>
        <taxon>Phycisphaerae</taxon>
        <taxon>environmental samples</taxon>
    </lineage>
</organism>
<gene>
    <name evidence="2" type="ORF">AVDCRST_MAG64-1186</name>
</gene>
<evidence type="ECO:0000313" key="2">
    <source>
        <dbReference type="EMBL" id="CAA9390724.1"/>
    </source>
</evidence>
<name>A0A6J4NL79_9BACT</name>
<accession>A0A6J4NL79</accession>
<feature type="compositionally biased region" description="Basic residues" evidence="1">
    <location>
        <begin position="73"/>
        <end position="86"/>
    </location>
</feature>
<dbReference type="AlphaFoldDB" id="A0A6J4NL79"/>
<protein>
    <submittedName>
        <fullName evidence="2">Uncharacterized protein</fullName>
    </submittedName>
</protein>
<feature type="non-terminal residue" evidence="2">
    <location>
        <position position="1"/>
    </location>
</feature>
<evidence type="ECO:0000256" key="1">
    <source>
        <dbReference type="SAM" id="MobiDB-lite"/>
    </source>
</evidence>
<reference evidence="2" key="1">
    <citation type="submission" date="2020-02" db="EMBL/GenBank/DDBJ databases">
        <authorList>
            <person name="Meier V. D."/>
        </authorList>
    </citation>
    <scope>NUCLEOTIDE SEQUENCE</scope>
    <source>
        <strain evidence="2">AVDCRST_MAG64</strain>
    </source>
</reference>
<proteinExistence type="predicted"/>
<dbReference type="EMBL" id="CADCUQ010000272">
    <property type="protein sequence ID" value="CAA9390724.1"/>
    <property type="molecule type" value="Genomic_DNA"/>
</dbReference>
<feature type="region of interest" description="Disordered" evidence="1">
    <location>
        <begin position="1"/>
        <end position="143"/>
    </location>
</feature>
<feature type="non-terminal residue" evidence="2">
    <location>
        <position position="143"/>
    </location>
</feature>
<feature type="compositionally biased region" description="Basic residues" evidence="1">
    <location>
        <begin position="93"/>
        <end position="104"/>
    </location>
</feature>